<sequence>MLAQKARILNADSAVKRSGIESTPLDQKKRSDKPVKSPIGKVITDTFYTDFLRTDDRPPMKGRREELEN</sequence>
<dbReference type="Proteomes" id="UP000299102">
    <property type="component" value="Unassembled WGS sequence"/>
</dbReference>
<accession>A0A4C1WCE5</accession>
<dbReference type="AlphaFoldDB" id="A0A4C1WCE5"/>
<feature type="compositionally biased region" description="Basic and acidic residues" evidence="1">
    <location>
        <begin position="26"/>
        <end position="35"/>
    </location>
</feature>
<evidence type="ECO:0000313" key="3">
    <source>
        <dbReference type="Proteomes" id="UP000299102"/>
    </source>
</evidence>
<feature type="region of interest" description="Disordered" evidence="1">
    <location>
        <begin position="1"/>
        <end position="39"/>
    </location>
</feature>
<evidence type="ECO:0000256" key="1">
    <source>
        <dbReference type="SAM" id="MobiDB-lite"/>
    </source>
</evidence>
<feature type="compositionally biased region" description="Basic and acidic residues" evidence="1">
    <location>
        <begin position="52"/>
        <end position="69"/>
    </location>
</feature>
<reference evidence="2 3" key="1">
    <citation type="journal article" date="2019" name="Commun. Biol.">
        <title>The bagworm genome reveals a unique fibroin gene that provides high tensile strength.</title>
        <authorList>
            <person name="Kono N."/>
            <person name="Nakamura H."/>
            <person name="Ohtoshi R."/>
            <person name="Tomita M."/>
            <person name="Numata K."/>
            <person name="Arakawa K."/>
        </authorList>
    </citation>
    <scope>NUCLEOTIDE SEQUENCE [LARGE SCALE GENOMIC DNA]</scope>
</reference>
<comment type="caution">
    <text evidence="2">The sequence shown here is derived from an EMBL/GenBank/DDBJ whole genome shotgun (WGS) entry which is preliminary data.</text>
</comment>
<keyword evidence="3" id="KW-1185">Reference proteome</keyword>
<evidence type="ECO:0000313" key="2">
    <source>
        <dbReference type="EMBL" id="GBP48152.1"/>
    </source>
</evidence>
<gene>
    <name evidence="2" type="ORF">EVAR_74657_1</name>
</gene>
<organism evidence="2 3">
    <name type="scientific">Eumeta variegata</name>
    <name type="common">Bagworm moth</name>
    <name type="synonym">Eumeta japonica</name>
    <dbReference type="NCBI Taxonomy" id="151549"/>
    <lineage>
        <taxon>Eukaryota</taxon>
        <taxon>Metazoa</taxon>
        <taxon>Ecdysozoa</taxon>
        <taxon>Arthropoda</taxon>
        <taxon>Hexapoda</taxon>
        <taxon>Insecta</taxon>
        <taxon>Pterygota</taxon>
        <taxon>Neoptera</taxon>
        <taxon>Endopterygota</taxon>
        <taxon>Lepidoptera</taxon>
        <taxon>Glossata</taxon>
        <taxon>Ditrysia</taxon>
        <taxon>Tineoidea</taxon>
        <taxon>Psychidae</taxon>
        <taxon>Oiketicinae</taxon>
        <taxon>Eumeta</taxon>
    </lineage>
</organism>
<proteinExistence type="predicted"/>
<feature type="region of interest" description="Disordered" evidence="1">
    <location>
        <begin position="50"/>
        <end position="69"/>
    </location>
</feature>
<protein>
    <submittedName>
        <fullName evidence="2">Uncharacterized protein</fullName>
    </submittedName>
</protein>
<dbReference type="EMBL" id="BGZK01000517">
    <property type="protein sequence ID" value="GBP48152.1"/>
    <property type="molecule type" value="Genomic_DNA"/>
</dbReference>
<name>A0A4C1WCE5_EUMVA</name>